<dbReference type="InterPro" id="IPR021454">
    <property type="entry name" value="DUF3105"/>
</dbReference>
<feature type="transmembrane region" description="Helical" evidence="2">
    <location>
        <begin position="46"/>
        <end position="70"/>
    </location>
</feature>
<sequence length="240" mass="24601">MPGPPQPGQGPHASGQFPPGPPGPPHTGPYPPQGPPPPQRKSGVSLWWALGAGAFLLVLLAGTSAVVFFMDGSGSGAGAHPGLAQGREESGDVPGVQTFDGLSYDHTPGDVSYPQSPPTGGEHAPEWLNCGVYDEEVPEENAVHSMEHGAVWITYDPTIPQADIDTLRSLYSPGSYVLVSPVSGLPAPVVASAWGKQLGVDSADDERLLDFLAAYEQGPQTLEPGAPCSGALGGETGQPA</sequence>
<accession>A0A852U3A3</accession>
<feature type="region of interest" description="Disordered" evidence="1">
    <location>
        <begin position="1"/>
        <end position="42"/>
    </location>
</feature>
<dbReference type="Pfam" id="PF11303">
    <property type="entry name" value="DUF3105"/>
    <property type="match status" value="1"/>
</dbReference>
<dbReference type="RefSeq" id="WP_246334476.1">
    <property type="nucleotide sequence ID" value="NZ_BAAAYY010000048.1"/>
</dbReference>
<name>A0A852U3A3_9ACTN</name>
<feature type="region of interest" description="Disordered" evidence="1">
    <location>
        <begin position="220"/>
        <end position="240"/>
    </location>
</feature>
<evidence type="ECO:0000313" key="4">
    <source>
        <dbReference type="Proteomes" id="UP000589036"/>
    </source>
</evidence>
<evidence type="ECO:0000256" key="2">
    <source>
        <dbReference type="SAM" id="Phobius"/>
    </source>
</evidence>
<evidence type="ECO:0008006" key="5">
    <source>
        <dbReference type="Google" id="ProtNLM"/>
    </source>
</evidence>
<organism evidence="3 4">
    <name type="scientific">Spinactinospora alkalitolerans</name>
    <dbReference type="NCBI Taxonomy" id="687207"/>
    <lineage>
        <taxon>Bacteria</taxon>
        <taxon>Bacillati</taxon>
        <taxon>Actinomycetota</taxon>
        <taxon>Actinomycetes</taxon>
        <taxon>Streptosporangiales</taxon>
        <taxon>Nocardiopsidaceae</taxon>
        <taxon>Spinactinospora</taxon>
    </lineage>
</organism>
<reference evidence="3 4" key="1">
    <citation type="submission" date="2020-07" db="EMBL/GenBank/DDBJ databases">
        <title>Sequencing the genomes of 1000 actinobacteria strains.</title>
        <authorList>
            <person name="Klenk H.-P."/>
        </authorList>
    </citation>
    <scope>NUCLEOTIDE SEQUENCE [LARGE SCALE GENOMIC DNA]</scope>
    <source>
        <strain evidence="3 4">CXB654</strain>
    </source>
</reference>
<feature type="compositionally biased region" description="Gly residues" evidence="1">
    <location>
        <begin position="231"/>
        <end position="240"/>
    </location>
</feature>
<evidence type="ECO:0000256" key="1">
    <source>
        <dbReference type="SAM" id="MobiDB-lite"/>
    </source>
</evidence>
<proteinExistence type="predicted"/>
<keyword evidence="2" id="KW-0472">Membrane</keyword>
<keyword evidence="4" id="KW-1185">Reference proteome</keyword>
<keyword evidence="2" id="KW-0812">Transmembrane</keyword>
<feature type="compositionally biased region" description="Pro residues" evidence="1">
    <location>
        <begin position="18"/>
        <end position="39"/>
    </location>
</feature>
<evidence type="ECO:0000313" key="3">
    <source>
        <dbReference type="EMBL" id="NYE49942.1"/>
    </source>
</evidence>
<dbReference type="Proteomes" id="UP000589036">
    <property type="component" value="Unassembled WGS sequence"/>
</dbReference>
<dbReference type="EMBL" id="JACCCC010000001">
    <property type="protein sequence ID" value="NYE49942.1"/>
    <property type="molecule type" value="Genomic_DNA"/>
</dbReference>
<keyword evidence="2" id="KW-1133">Transmembrane helix</keyword>
<protein>
    <recommendedName>
        <fullName evidence="5">DUF3105 domain-containing protein</fullName>
    </recommendedName>
</protein>
<gene>
    <name evidence="3" type="ORF">HDA32_005062</name>
</gene>
<comment type="caution">
    <text evidence="3">The sequence shown here is derived from an EMBL/GenBank/DDBJ whole genome shotgun (WGS) entry which is preliminary data.</text>
</comment>
<dbReference type="AlphaFoldDB" id="A0A852U3A3"/>